<keyword evidence="5" id="KW-0687">Ribonucleoprotein</keyword>
<dbReference type="FunFam" id="1.10.8.50:FF:000002">
    <property type="entry name" value="40S ribosomal protein S18"/>
    <property type="match status" value="1"/>
</dbReference>
<sequence>MSLVSGEKSNFQYIIRLLNTNVDGKQKVMYALTKITGVGRRYSNLVCKKADVDLTKRAGDLTSEELERIVTIIQNPLQYKIPSWFLNRQRDIVDGKNSQVLANGVASKLRDDLERLKKIRAHRGLRHYWGLRVRGRWKASSLRFLLSSGFFSSGRSHCPVMALPRTPSPRVRIRSQSFDSPSLRISSSPTEESPLSKSTGSLITLSSYDAIKAAAQGAMRSIQMLLPLNTKMSDDSILSDASSAASSATSSPSSTGSETELFSNPPPPPPSHSSRRRRPRPHPLSFAQQTSHDNDVVAEPTSPFLYQDTSCPMYSPWLVRVVLDMYDVRGLDWMAIADPIERVWGVQTSSADVLGILSDNGRVPNRRWWD</sequence>
<dbReference type="Pfam" id="PF00416">
    <property type="entry name" value="Ribosomal_S13"/>
    <property type="match status" value="1"/>
</dbReference>
<feature type="compositionally biased region" description="Polar residues" evidence="6">
    <location>
        <begin position="174"/>
        <end position="199"/>
    </location>
</feature>
<protein>
    <submittedName>
        <fullName evidence="7">40s ribosomal protein s18</fullName>
    </submittedName>
</protein>
<evidence type="ECO:0000313" key="7">
    <source>
        <dbReference type="EMBL" id="KAF7681711.1"/>
    </source>
</evidence>
<reference evidence="7" key="1">
    <citation type="submission" date="2020-01" db="EMBL/GenBank/DDBJ databases">
        <authorList>
            <person name="Feng Z.H.Z."/>
        </authorList>
    </citation>
    <scope>NUCLEOTIDE SEQUENCE</scope>
    <source>
        <strain evidence="7">CBS107.38</strain>
    </source>
</reference>
<dbReference type="PROSITE" id="PS50159">
    <property type="entry name" value="RIBOSOMAL_S13_2"/>
    <property type="match status" value="1"/>
</dbReference>
<evidence type="ECO:0000256" key="2">
    <source>
        <dbReference type="ARBA" id="ARBA00008080"/>
    </source>
</evidence>
<dbReference type="PANTHER" id="PTHR10871:SF3">
    <property type="entry name" value="SMALL RIBOSOMAL SUBUNIT PROTEIN US13"/>
    <property type="match status" value="1"/>
</dbReference>
<keyword evidence="4 7" id="KW-0689">Ribosomal protein</keyword>
<evidence type="ECO:0000256" key="5">
    <source>
        <dbReference type="ARBA" id="ARBA00023274"/>
    </source>
</evidence>
<dbReference type="Gene3D" id="4.10.910.10">
    <property type="entry name" value="30s ribosomal protein s13, domain 2"/>
    <property type="match status" value="1"/>
</dbReference>
<dbReference type="GO" id="GO:0003723">
    <property type="term" value="F:RNA binding"/>
    <property type="evidence" value="ECO:0007669"/>
    <property type="project" value="InterPro"/>
</dbReference>
<dbReference type="SUPFAM" id="SSF46946">
    <property type="entry name" value="S13-like H2TH domain"/>
    <property type="match status" value="1"/>
</dbReference>
<organism evidence="7 8">
    <name type="scientific">Alternaria burnsii</name>
    <dbReference type="NCBI Taxonomy" id="1187904"/>
    <lineage>
        <taxon>Eukaryota</taxon>
        <taxon>Fungi</taxon>
        <taxon>Dikarya</taxon>
        <taxon>Ascomycota</taxon>
        <taxon>Pezizomycotina</taxon>
        <taxon>Dothideomycetes</taxon>
        <taxon>Pleosporomycetidae</taxon>
        <taxon>Pleosporales</taxon>
        <taxon>Pleosporineae</taxon>
        <taxon>Pleosporaceae</taxon>
        <taxon>Alternaria</taxon>
        <taxon>Alternaria sect. Alternaria</taxon>
    </lineage>
</organism>
<dbReference type="GO" id="GO:0006412">
    <property type="term" value="P:translation"/>
    <property type="evidence" value="ECO:0007669"/>
    <property type="project" value="InterPro"/>
</dbReference>
<dbReference type="Gene3D" id="1.10.8.50">
    <property type="match status" value="1"/>
</dbReference>
<feature type="compositionally biased region" description="Low complexity" evidence="6">
    <location>
        <begin position="243"/>
        <end position="259"/>
    </location>
</feature>
<dbReference type="InterPro" id="IPR010979">
    <property type="entry name" value="Ribosomal_uS13-like_H2TH"/>
</dbReference>
<gene>
    <name evidence="7" type="ORF">GT037_000687</name>
</gene>
<comment type="subcellular location">
    <subcellularLocation>
        <location evidence="1">Cytoplasm</location>
    </subcellularLocation>
</comment>
<reference evidence="7" key="2">
    <citation type="submission" date="2020-08" db="EMBL/GenBank/DDBJ databases">
        <title>Draft Genome Sequence of Cumin Blight Pathogen Alternaria burnsii.</title>
        <authorList>
            <person name="Feng Z."/>
        </authorList>
    </citation>
    <scope>NUCLEOTIDE SEQUENCE</scope>
    <source>
        <strain evidence="7">CBS107.38</strain>
    </source>
</reference>
<keyword evidence="3" id="KW-0963">Cytoplasm</keyword>
<feature type="region of interest" description="Disordered" evidence="6">
    <location>
        <begin position="171"/>
        <end position="199"/>
    </location>
</feature>
<dbReference type="GO" id="GO:0003735">
    <property type="term" value="F:structural constituent of ribosome"/>
    <property type="evidence" value="ECO:0007669"/>
    <property type="project" value="InterPro"/>
</dbReference>
<dbReference type="InterPro" id="IPR027437">
    <property type="entry name" value="Rbsml_uS13_C"/>
</dbReference>
<dbReference type="RefSeq" id="XP_038791590.1">
    <property type="nucleotide sequence ID" value="XM_038925734.1"/>
</dbReference>
<proteinExistence type="inferred from homology"/>
<evidence type="ECO:0000256" key="1">
    <source>
        <dbReference type="ARBA" id="ARBA00004496"/>
    </source>
</evidence>
<dbReference type="FunFam" id="4.10.910.10:FF:000002">
    <property type="entry name" value="40S ribosomal protein S18"/>
    <property type="match status" value="1"/>
</dbReference>
<comment type="caution">
    <text evidence="7">The sequence shown here is derived from an EMBL/GenBank/DDBJ whole genome shotgun (WGS) entry which is preliminary data.</text>
</comment>
<dbReference type="Proteomes" id="UP000596902">
    <property type="component" value="Unassembled WGS sequence"/>
</dbReference>
<keyword evidence="8" id="KW-1185">Reference proteome</keyword>
<accession>A0A8H7EIU1</accession>
<dbReference type="EMBL" id="JAAABM010000001">
    <property type="protein sequence ID" value="KAF7681711.1"/>
    <property type="molecule type" value="Genomic_DNA"/>
</dbReference>
<evidence type="ECO:0000256" key="6">
    <source>
        <dbReference type="SAM" id="MobiDB-lite"/>
    </source>
</evidence>
<name>A0A8H7EIU1_9PLEO</name>
<evidence type="ECO:0000256" key="4">
    <source>
        <dbReference type="ARBA" id="ARBA00022980"/>
    </source>
</evidence>
<feature type="region of interest" description="Disordered" evidence="6">
    <location>
        <begin position="243"/>
        <end position="293"/>
    </location>
</feature>
<dbReference type="GeneID" id="62198912"/>
<dbReference type="AlphaFoldDB" id="A0A8H7EIU1"/>
<evidence type="ECO:0000256" key="3">
    <source>
        <dbReference type="ARBA" id="ARBA00022490"/>
    </source>
</evidence>
<dbReference type="GO" id="GO:0015935">
    <property type="term" value="C:small ribosomal subunit"/>
    <property type="evidence" value="ECO:0007669"/>
    <property type="project" value="TreeGrafter"/>
</dbReference>
<evidence type="ECO:0000313" key="8">
    <source>
        <dbReference type="Proteomes" id="UP000596902"/>
    </source>
</evidence>
<comment type="similarity">
    <text evidence="2">Belongs to the universal ribosomal protein uS13 family.</text>
</comment>
<dbReference type="GO" id="GO:0005829">
    <property type="term" value="C:cytosol"/>
    <property type="evidence" value="ECO:0007669"/>
    <property type="project" value="TreeGrafter"/>
</dbReference>
<dbReference type="InterPro" id="IPR001892">
    <property type="entry name" value="Ribosomal_uS13"/>
</dbReference>
<dbReference type="PANTHER" id="PTHR10871">
    <property type="entry name" value="30S RIBOSOMAL PROTEIN S13/40S RIBOSOMAL PROTEIN S18"/>
    <property type="match status" value="1"/>
</dbReference>